<evidence type="ECO:0000313" key="2">
    <source>
        <dbReference type="Proteomes" id="UP000030686"/>
    </source>
</evidence>
<organism evidence="1 2">
    <name type="scientific">Penicillium roqueforti (strain FM164)</name>
    <dbReference type="NCBI Taxonomy" id="1365484"/>
    <lineage>
        <taxon>Eukaryota</taxon>
        <taxon>Fungi</taxon>
        <taxon>Dikarya</taxon>
        <taxon>Ascomycota</taxon>
        <taxon>Pezizomycotina</taxon>
        <taxon>Eurotiomycetes</taxon>
        <taxon>Eurotiomycetidae</taxon>
        <taxon>Eurotiales</taxon>
        <taxon>Aspergillaceae</taxon>
        <taxon>Penicillium</taxon>
    </lineage>
</organism>
<gene>
    <name evidence="1" type="ORF">PROQFM164_S01g000510</name>
</gene>
<evidence type="ECO:0000313" key="1">
    <source>
        <dbReference type="EMBL" id="CDM26701.1"/>
    </source>
</evidence>
<accession>W6PSH1</accession>
<dbReference type="Proteomes" id="UP000030686">
    <property type="component" value="Unassembled WGS sequence"/>
</dbReference>
<dbReference type="AlphaFoldDB" id="W6PSH1"/>
<sequence>MSRNSLSKGSGFLAGVTVFFQPNKTQRNPHYRIVCRWGDLGWGSACQWPYPYVQGGRKS</sequence>
<dbReference type="EMBL" id="HG792015">
    <property type="protein sequence ID" value="CDM26701.1"/>
    <property type="molecule type" value="Genomic_DNA"/>
</dbReference>
<protein>
    <submittedName>
        <fullName evidence="1">Genomic scaffold, ProqFM164S01</fullName>
    </submittedName>
</protein>
<keyword evidence="2" id="KW-1185">Reference proteome</keyword>
<name>W6PSH1_PENRF</name>
<reference evidence="1" key="1">
    <citation type="journal article" date="2014" name="Nat. Commun.">
        <title>Multiple recent horizontal transfers of a large genomic region in cheese making fungi.</title>
        <authorList>
            <person name="Cheeseman K."/>
            <person name="Ropars J."/>
            <person name="Renault P."/>
            <person name="Dupont J."/>
            <person name="Gouzy J."/>
            <person name="Branca A."/>
            <person name="Abraham A.L."/>
            <person name="Ceppi M."/>
            <person name="Conseiller E."/>
            <person name="Debuchy R."/>
            <person name="Malagnac F."/>
            <person name="Goarin A."/>
            <person name="Silar P."/>
            <person name="Lacoste S."/>
            <person name="Sallet E."/>
            <person name="Bensimon A."/>
            <person name="Giraud T."/>
            <person name="Brygoo Y."/>
        </authorList>
    </citation>
    <scope>NUCLEOTIDE SEQUENCE [LARGE SCALE GENOMIC DNA]</scope>
    <source>
        <strain evidence="1">FM164</strain>
    </source>
</reference>
<proteinExistence type="predicted"/>